<proteinExistence type="predicted"/>
<accession>D3BVN8</accession>
<feature type="compositionally biased region" description="Low complexity" evidence="1">
    <location>
        <begin position="16"/>
        <end position="45"/>
    </location>
</feature>
<evidence type="ECO:0000313" key="3">
    <source>
        <dbReference type="Proteomes" id="UP000001396"/>
    </source>
</evidence>
<evidence type="ECO:0000313" key="2">
    <source>
        <dbReference type="EMBL" id="EFA74541.1"/>
    </source>
</evidence>
<comment type="caution">
    <text evidence="2">The sequence shown here is derived from an EMBL/GenBank/DDBJ whole genome shotgun (WGS) entry which is preliminary data.</text>
</comment>
<organism evidence="2 3">
    <name type="scientific">Heterostelium pallidum (strain ATCC 26659 / Pp 5 / PN500)</name>
    <name type="common">Cellular slime mold</name>
    <name type="synonym">Polysphondylium pallidum</name>
    <dbReference type="NCBI Taxonomy" id="670386"/>
    <lineage>
        <taxon>Eukaryota</taxon>
        <taxon>Amoebozoa</taxon>
        <taxon>Evosea</taxon>
        <taxon>Eumycetozoa</taxon>
        <taxon>Dictyostelia</taxon>
        <taxon>Acytosteliales</taxon>
        <taxon>Acytosteliaceae</taxon>
        <taxon>Heterostelium</taxon>
    </lineage>
</organism>
<dbReference type="Proteomes" id="UP000001396">
    <property type="component" value="Unassembled WGS sequence"/>
</dbReference>
<evidence type="ECO:0000256" key="1">
    <source>
        <dbReference type="SAM" id="MobiDB-lite"/>
    </source>
</evidence>
<dbReference type="InParanoid" id="D3BVN8"/>
<sequence>MNWRNRRIFNHAIMANNNSSTSKGSSSSIGSSISKGNSSSSINSNRFSILDFEDNNNNDDDNDDNKLRGKSYYKYKQQNINYYNTS</sequence>
<gene>
    <name evidence="2" type="ORF">PPL_00039</name>
</gene>
<feature type="compositionally biased region" description="Acidic residues" evidence="1">
    <location>
        <begin position="51"/>
        <end position="63"/>
    </location>
</feature>
<dbReference type="AlphaFoldDB" id="D3BVN8"/>
<dbReference type="RefSeq" id="XP_020426675.1">
    <property type="nucleotide sequence ID" value="XM_020571086.1"/>
</dbReference>
<name>D3BVN8_HETP5</name>
<keyword evidence="3" id="KW-1185">Reference proteome</keyword>
<protein>
    <submittedName>
        <fullName evidence="2">Uncharacterized protein</fullName>
    </submittedName>
</protein>
<feature type="region of interest" description="Disordered" evidence="1">
    <location>
        <begin position="14"/>
        <end position="71"/>
    </location>
</feature>
<reference evidence="2 3" key="1">
    <citation type="journal article" date="2011" name="Genome Res.">
        <title>Phylogeny-wide analysis of social amoeba genomes highlights ancient origins for complex intercellular communication.</title>
        <authorList>
            <person name="Heidel A.J."/>
            <person name="Lawal H.M."/>
            <person name="Felder M."/>
            <person name="Schilde C."/>
            <person name="Helps N.R."/>
            <person name="Tunggal B."/>
            <person name="Rivero F."/>
            <person name="John U."/>
            <person name="Schleicher M."/>
            <person name="Eichinger L."/>
            <person name="Platzer M."/>
            <person name="Noegel A.A."/>
            <person name="Schaap P."/>
            <person name="Gloeckner G."/>
        </authorList>
    </citation>
    <scope>NUCLEOTIDE SEQUENCE [LARGE SCALE GENOMIC DNA]</scope>
    <source>
        <strain evidence="3">ATCC 26659 / Pp 5 / PN500</strain>
    </source>
</reference>
<dbReference type="GeneID" id="31355573"/>
<dbReference type="EMBL" id="ADBJ01000063">
    <property type="protein sequence ID" value="EFA74541.1"/>
    <property type="molecule type" value="Genomic_DNA"/>
</dbReference>